<organism evidence="1 2">
    <name type="scientific">Eumeta variegata</name>
    <name type="common">Bagworm moth</name>
    <name type="synonym">Eumeta japonica</name>
    <dbReference type="NCBI Taxonomy" id="151549"/>
    <lineage>
        <taxon>Eukaryota</taxon>
        <taxon>Metazoa</taxon>
        <taxon>Ecdysozoa</taxon>
        <taxon>Arthropoda</taxon>
        <taxon>Hexapoda</taxon>
        <taxon>Insecta</taxon>
        <taxon>Pterygota</taxon>
        <taxon>Neoptera</taxon>
        <taxon>Endopterygota</taxon>
        <taxon>Lepidoptera</taxon>
        <taxon>Glossata</taxon>
        <taxon>Ditrysia</taxon>
        <taxon>Tineoidea</taxon>
        <taxon>Psychidae</taxon>
        <taxon>Oiketicinae</taxon>
        <taxon>Eumeta</taxon>
    </lineage>
</organism>
<accession>A0A4C1ZCW7</accession>
<name>A0A4C1ZCW7_EUMVA</name>
<evidence type="ECO:0000313" key="2">
    <source>
        <dbReference type="Proteomes" id="UP000299102"/>
    </source>
</evidence>
<dbReference type="EMBL" id="BGZK01001723">
    <property type="protein sequence ID" value="GBP85212.1"/>
    <property type="molecule type" value="Genomic_DNA"/>
</dbReference>
<sequence>MEKADLLQGALVGRVAEGVMSPVYLSRSTSGLLCFSLFASSGCSAVVIDRLQSSPLDHLSSLVCYYVSVFLRAAFQCWAPRVYEWRNTKKYKKGLVYQFECSGPREKNTKRREEAPPTEDDEASVYKLIEQRRRCFISEPLSREEIFILHKYRIFKL</sequence>
<dbReference type="Proteomes" id="UP000299102">
    <property type="component" value="Unassembled WGS sequence"/>
</dbReference>
<keyword evidence="2" id="KW-1185">Reference proteome</keyword>
<gene>
    <name evidence="1" type="ORF">EVAR_55689_1</name>
</gene>
<proteinExistence type="predicted"/>
<reference evidence="1 2" key="1">
    <citation type="journal article" date="2019" name="Commun. Biol.">
        <title>The bagworm genome reveals a unique fibroin gene that provides high tensile strength.</title>
        <authorList>
            <person name="Kono N."/>
            <person name="Nakamura H."/>
            <person name="Ohtoshi R."/>
            <person name="Tomita M."/>
            <person name="Numata K."/>
            <person name="Arakawa K."/>
        </authorList>
    </citation>
    <scope>NUCLEOTIDE SEQUENCE [LARGE SCALE GENOMIC DNA]</scope>
</reference>
<dbReference type="AlphaFoldDB" id="A0A4C1ZCW7"/>
<protein>
    <submittedName>
        <fullName evidence="1">Uncharacterized protein</fullName>
    </submittedName>
</protein>
<evidence type="ECO:0000313" key="1">
    <source>
        <dbReference type="EMBL" id="GBP85212.1"/>
    </source>
</evidence>
<comment type="caution">
    <text evidence="1">The sequence shown here is derived from an EMBL/GenBank/DDBJ whole genome shotgun (WGS) entry which is preliminary data.</text>
</comment>